<dbReference type="PRINTS" id="PR00039">
    <property type="entry name" value="HTHLYSR"/>
</dbReference>
<dbReference type="InterPro" id="IPR000847">
    <property type="entry name" value="LysR_HTH_N"/>
</dbReference>
<dbReference type="CDD" id="cd08411">
    <property type="entry name" value="PBP2_OxyR"/>
    <property type="match status" value="1"/>
</dbReference>
<feature type="domain" description="HTH lysR-type" evidence="6">
    <location>
        <begin position="3"/>
        <end position="60"/>
    </location>
</feature>
<comment type="similarity">
    <text evidence="1">Belongs to the LysR transcriptional regulatory family.</text>
</comment>
<evidence type="ECO:0000256" key="5">
    <source>
        <dbReference type="ARBA" id="ARBA00023163"/>
    </source>
</evidence>
<dbReference type="Gene3D" id="3.40.190.10">
    <property type="entry name" value="Periplasmic binding protein-like II"/>
    <property type="match status" value="2"/>
</dbReference>
<dbReference type="InterPro" id="IPR005119">
    <property type="entry name" value="LysR_subst-bd"/>
</dbReference>
<dbReference type="GO" id="GO:0003700">
    <property type="term" value="F:DNA-binding transcription factor activity"/>
    <property type="evidence" value="ECO:0007669"/>
    <property type="project" value="InterPro"/>
</dbReference>
<organism evidence="7 8">
    <name type="scientific">Litorimonas cladophorae</name>
    <dbReference type="NCBI Taxonomy" id="1220491"/>
    <lineage>
        <taxon>Bacteria</taxon>
        <taxon>Pseudomonadati</taxon>
        <taxon>Pseudomonadota</taxon>
        <taxon>Alphaproteobacteria</taxon>
        <taxon>Maricaulales</taxon>
        <taxon>Robiginitomaculaceae</taxon>
    </lineage>
</organism>
<dbReference type="RefSeq" id="WP_189586647.1">
    <property type="nucleotide sequence ID" value="NZ_BMYV01000003.1"/>
</dbReference>
<dbReference type="PANTHER" id="PTHR30346">
    <property type="entry name" value="TRANSCRIPTIONAL DUAL REGULATOR HCAR-RELATED"/>
    <property type="match status" value="1"/>
</dbReference>
<keyword evidence="3" id="KW-0238">DNA-binding</keyword>
<dbReference type="PROSITE" id="PS50931">
    <property type="entry name" value="HTH_LYSR"/>
    <property type="match status" value="1"/>
</dbReference>
<accession>A0A918NK11</accession>
<evidence type="ECO:0000259" key="6">
    <source>
        <dbReference type="PROSITE" id="PS50931"/>
    </source>
</evidence>
<dbReference type="SUPFAM" id="SSF46785">
    <property type="entry name" value="Winged helix' DNA-binding domain"/>
    <property type="match status" value="1"/>
</dbReference>
<dbReference type="SUPFAM" id="SSF53850">
    <property type="entry name" value="Periplasmic binding protein-like II"/>
    <property type="match status" value="1"/>
</dbReference>
<reference evidence="7 8" key="1">
    <citation type="journal article" date="2014" name="Int. J. Syst. Evol. Microbiol.">
        <title>Complete genome sequence of Corynebacterium casei LMG S-19264T (=DSM 44701T), isolated from a smear-ripened cheese.</title>
        <authorList>
            <consortium name="US DOE Joint Genome Institute (JGI-PGF)"/>
            <person name="Walter F."/>
            <person name="Albersmeier A."/>
            <person name="Kalinowski J."/>
            <person name="Ruckert C."/>
        </authorList>
    </citation>
    <scope>NUCLEOTIDE SEQUENCE [LARGE SCALE GENOMIC DNA]</scope>
    <source>
        <strain evidence="7 8">KCTC 23968</strain>
    </source>
</reference>
<name>A0A918NK11_9PROT</name>
<dbReference type="Pfam" id="PF03466">
    <property type="entry name" value="LysR_substrate"/>
    <property type="match status" value="1"/>
</dbReference>
<dbReference type="FunFam" id="1.10.10.10:FF:000001">
    <property type="entry name" value="LysR family transcriptional regulator"/>
    <property type="match status" value="1"/>
</dbReference>
<dbReference type="GO" id="GO:0003677">
    <property type="term" value="F:DNA binding"/>
    <property type="evidence" value="ECO:0007669"/>
    <property type="project" value="UniProtKB-KW"/>
</dbReference>
<evidence type="ECO:0000313" key="8">
    <source>
        <dbReference type="Proteomes" id="UP000600865"/>
    </source>
</evidence>
<dbReference type="PANTHER" id="PTHR30346:SF26">
    <property type="entry name" value="HYDROGEN PEROXIDE-INDUCIBLE GENES ACTIVATOR"/>
    <property type="match status" value="1"/>
</dbReference>
<keyword evidence="5" id="KW-0804">Transcription</keyword>
<dbReference type="EMBL" id="BMYV01000003">
    <property type="protein sequence ID" value="GGX73717.1"/>
    <property type="molecule type" value="Genomic_DNA"/>
</dbReference>
<sequence>MKPTLRQLQYLVAIDETGSFSGAARHTHVSQPSLSNQIMDMEAVLSVKLVERGRGGAPLTPVGAELVARARIILRDMEAFKTLAREAGQTFAGKIRLGTLPSIGPYLLPLAMRNLHKSYPQMRILVREERTLDLQRDLENGHLDMIISTPEDHVGMKSFELFEEQLFIGVAPDDPLAQGQGDVKLEELKGRDLLSLGYGHKLAVVVQQLADLAGGRVSAEYEGTSLDAIRQMAEMGGAVAVMPSLYTSSEAREDPGIITRRIDHPQARRAISLLWRPSSPLSKKFVAIGETLKAASKILIQPD</sequence>
<gene>
    <name evidence="7" type="primary">oxyR</name>
    <name evidence="7" type="ORF">GCM10011309_24750</name>
</gene>
<proteinExistence type="inferred from homology"/>
<evidence type="ECO:0000256" key="2">
    <source>
        <dbReference type="ARBA" id="ARBA00023015"/>
    </source>
</evidence>
<comment type="caution">
    <text evidence="7">The sequence shown here is derived from an EMBL/GenBank/DDBJ whole genome shotgun (WGS) entry which is preliminary data.</text>
</comment>
<evidence type="ECO:0000313" key="7">
    <source>
        <dbReference type="EMBL" id="GGX73717.1"/>
    </source>
</evidence>
<evidence type="ECO:0000256" key="3">
    <source>
        <dbReference type="ARBA" id="ARBA00023125"/>
    </source>
</evidence>
<dbReference type="AlphaFoldDB" id="A0A918NK11"/>
<evidence type="ECO:0000256" key="4">
    <source>
        <dbReference type="ARBA" id="ARBA00023159"/>
    </source>
</evidence>
<dbReference type="InterPro" id="IPR036388">
    <property type="entry name" value="WH-like_DNA-bd_sf"/>
</dbReference>
<protein>
    <submittedName>
        <fullName evidence="7">Hyaluronan synthase</fullName>
    </submittedName>
</protein>
<keyword evidence="8" id="KW-1185">Reference proteome</keyword>
<dbReference type="Pfam" id="PF00126">
    <property type="entry name" value="HTH_1"/>
    <property type="match status" value="1"/>
</dbReference>
<dbReference type="InterPro" id="IPR036390">
    <property type="entry name" value="WH_DNA-bd_sf"/>
</dbReference>
<dbReference type="Gene3D" id="1.10.10.10">
    <property type="entry name" value="Winged helix-like DNA-binding domain superfamily/Winged helix DNA-binding domain"/>
    <property type="match status" value="1"/>
</dbReference>
<keyword evidence="4" id="KW-0010">Activator</keyword>
<dbReference type="GO" id="GO:0032993">
    <property type="term" value="C:protein-DNA complex"/>
    <property type="evidence" value="ECO:0007669"/>
    <property type="project" value="TreeGrafter"/>
</dbReference>
<evidence type="ECO:0000256" key="1">
    <source>
        <dbReference type="ARBA" id="ARBA00009437"/>
    </source>
</evidence>
<keyword evidence="2" id="KW-0805">Transcription regulation</keyword>
<dbReference type="Proteomes" id="UP000600865">
    <property type="component" value="Unassembled WGS sequence"/>
</dbReference>